<accession>A0A6M1SQI7</accession>
<evidence type="ECO:0000313" key="2">
    <source>
        <dbReference type="Proteomes" id="UP000473278"/>
    </source>
</evidence>
<dbReference type="AlphaFoldDB" id="A0A6M1SQI7"/>
<gene>
    <name evidence="1" type="ORF">G3570_12040</name>
</gene>
<dbReference type="Proteomes" id="UP000473278">
    <property type="component" value="Unassembled WGS sequence"/>
</dbReference>
<proteinExistence type="predicted"/>
<reference evidence="1 2" key="1">
    <citation type="submission" date="2020-02" db="EMBL/GenBank/DDBJ databases">
        <title>Balneolaceae bacterium YR4-1, complete genome.</title>
        <authorList>
            <person name="Li Y."/>
            <person name="Wu S."/>
        </authorList>
    </citation>
    <scope>NUCLEOTIDE SEQUENCE [LARGE SCALE GENOMIC DNA]</scope>
    <source>
        <strain evidence="1 2">YR4-1</strain>
    </source>
</reference>
<dbReference type="RefSeq" id="WP_165142717.1">
    <property type="nucleotide sequence ID" value="NZ_JAALLT010000004.1"/>
</dbReference>
<organism evidence="1 2">
    <name type="scientific">Halalkalibaculum roseum</name>
    <dbReference type="NCBI Taxonomy" id="2709311"/>
    <lineage>
        <taxon>Bacteria</taxon>
        <taxon>Pseudomonadati</taxon>
        <taxon>Balneolota</taxon>
        <taxon>Balneolia</taxon>
        <taxon>Balneolales</taxon>
        <taxon>Balneolaceae</taxon>
        <taxon>Halalkalibaculum</taxon>
    </lineage>
</organism>
<dbReference type="Pfam" id="PF11528">
    <property type="entry name" value="DUF3224"/>
    <property type="match status" value="1"/>
</dbReference>
<keyword evidence="2" id="KW-1185">Reference proteome</keyword>
<name>A0A6M1SQI7_9BACT</name>
<dbReference type="InterPro" id="IPR021607">
    <property type="entry name" value="DUF3224"/>
</dbReference>
<dbReference type="InterPro" id="IPR023159">
    <property type="entry name" value="SO1590-like_sf"/>
</dbReference>
<dbReference type="EMBL" id="JAALLT010000004">
    <property type="protein sequence ID" value="NGP77369.1"/>
    <property type="molecule type" value="Genomic_DNA"/>
</dbReference>
<sequence length="178" mass="19065">MKLSTSYILTVLLAIGLIFTSCKDAPITVTDDLETETALSLLGSTNTPIQTTTTATLIRIEPVSSVELPGGTIINEFNSFWEVTGDWEGIFIGENRQTIHNNGSITGQALFTHEGSVLGRDGTLKLRFNGHFKKDGSFQGKLAILSGTGELANLRGQGKNIVTGLGVTEATFFIKFAP</sequence>
<dbReference type="SUPFAM" id="SSF159238">
    <property type="entry name" value="SO1590-like"/>
    <property type="match status" value="1"/>
</dbReference>
<dbReference type="Gene3D" id="2.40.350.10">
    <property type="entry name" value="SO1590-like"/>
    <property type="match status" value="1"/>
</dbReference>
<evidence type="ECO:0000313" key="1">
    <source>
        <dbReference type="EMBL" id="NGP77369.1"/>
    </source>
</evidence>
<protein>
    <submittedName>
        <fullName evidence="1">DUF3224 domain-containing protein</fullName>
    </submittedName>
</protein>
<comment type="caution">
    <text evidence="1">The sequence shown here is derived from an EMBL/GenBank/DDBJ whole genome shotgun (WGS) entry which is preliminary data.</text>
</comment>
<dbReference type="PROSITE" id="PS51257">
    <property type="entry name" value="PROKAR_LIPOPROTEIN"/>
    <property type="match status" value="1"/>
</dbReference>